<dbReference type="EMBL" id="FO117608">
    <property type="protein sequence ID" value="CCG00462.1"/>
    <property type="molecule type" value="Genomic_DNA"/>
</dbReference>
<evidence type="ECO:0000313" key="1">
    <source>
        <dbReference type="EMBL" id="CCG00462.1"/>
    </source>
</evidence>
<dbReference type="InterPro" id="IPR037175">
    <property type="entry name" value="KFase_sf"/>
</dbReference>
<reference evidence="1" key="1">
    <citation type="journal article" date="2012" name="Environ. Microbiol.">
        <title>Genomic content of uncultured Bacteroidetes from contrasting oceanic provinces in the North Atlantic Ocean.</title>
        <authorList>
            <person name="Gomez-Pereira P.R."/>
            <person name="Schuler M."/>
            <person name="Fuchs B.M."/>
            <person name="Bennke C."/>
            <person name="Teeling H."/>
            <person name="Waldmann J."/>
            <person name="Richter M."/>
            <person name="Barbe V."/>
            <person name="Bataille E."/>
            <person name="Glockner F.O."/>
            <person name="Amann R."/>
        </authorList>
    </citation>
    <scope>NUCLEOTIDE SEQUENCE</scope>
</reference>
<name>H6RHF1_9BACT</name>
<dbReference type="GO" id="GO:0004061">
    <property type="term" value="F:arylformamidase activity"/>
    <property type="evidence" value="ECO:0007669"/>
    <property type="project" value="InterPro"/>
</dbReference>
<dbReference type="GO" id="GO:0019441">
    <property type="term" value="P:L-tryptophan catabolic process to kynurenine"/>
    <property type="evidence" value="ECO:0007669"/>
    <property type="project" value="InterPro"/>
</dbReference>
<sequence length="251" mass="27458">MHCLFEWNGIAHRADLTRPVDLSTVLVGNGGPNPSAWYVDSPKMTPVRGGGFVGAIDEGGSVNFRDILFNPHGHGTHTECLGHITPVIHPVDPLFRGTTSHFPCLATSVTPQRREEDLVVDVDSLEALPNGPWPPALVVRTLPNDDAKRTKAWSNTNPPYFTVAFMDKLVQQGVLHLLVDLPSVDREVDGGRLEAHHAFWRVPDNPRQGCSITELVYMPSSAPDGMYLLHLGVAPMDNDAAISRPVLYPLV</sequence>
<proteinExistence type="predicted"/>
<accession>H6RHF1</accession>
<organism evidence="1">
    <name type="scientific">uncultured Flavobacteriia bacterium</name>
    <dbReference type="NCBI Taxonomy" id="212695"/>
    <lineage>
        <taxon>Bacteria</taxon>
        <taxon>Pseudomonadati</taxon>
        <taxon>Bacteroidota</taxon>
        <taxon>Flavobacteriia</taxon>
        <taxon>environmental samples</taxon>
    </lineage>
</organism>
<dbReference type="Pfam" id="PF04199">
    <property type="entry name" value="Cyclase"/>
    <property type="match status" value="1"/>
</dbReference>
<dbReference type="InterPro" id="IPR007325">
    <property type="entry name" value="KFase/CYL"/>
</dbReference>
<dbReference type="SUPFAM" id="SSF102198">
    <property type="entry name" value="Putative cyclase"/>
    <property type="match status" value="1"/>
</dbReference>
<gene>
    <name evidence="1" type="ORF">VIS_S18DCB90026</name>
</gene>
<protein>
    <submittedName>
        <fullName evidence="1">N-formylkynurenine (Aryl-) formamidase</fullName>
    </submittedName>
</protein>
<reference evidence="1" key="2">
    <citation type="submission" date="2012-02" db="EMBL/GenBank/DDBJ databases">
        <authorList>
            <person name="Genoscope - CEA"/>
        </authorList>
    </citation>
    <scope>NUCLEOTIDE SEQUENCE</scope>
</reference>
<dbReference type="Gene3D" id="3.50.30.50">
    <property type="entry name" value="Putative cyclase"/>
    <property type="match status" value="1"/>
</dbReference>
<dbReference type="AlphaFoldDB" id="H6RHF1"/>